<evidence type="ECO:0000313" key="6">
    <source>
        <dbReference type="Proteomes" id="UP001078573"/>
    </source>
</evidence>
<name>A0A9Q4E6E1_BACSC</name>
<protein>
    <submittedName>
        <fullName evidence="5">Winged helix-turn-helix transcriptional regulator</fullName>
    </submittedName>
</protein>
<evidence type="ECO:0000256" key="3">
    <source>
        <dbReference type="ARBA" id="ARBA00023163"/>
    </source>
</evidence>
<keyword evidence="2" id="KW-0238">DNA-binding</keyword>
<sequence length="119" mass="14507">MNRLIAIFFIEILNSYIHGGKWKGIFLYHLIDGKKRFNEFRRLYPKITQRMLTLQLRELERNAVIHREVYKQVPPKVEYSLTEFGRTLEPVILHMKDWGEKYRDRINKIETTRKAEEEI</sequence>
<dbReference type="GO" id="GO:0003677">
    <property type="term" value="F:DNA binding"/>
    <property type="evidence" value="ECO:0007669"/>
    <property type="project" value="UniProtKB-KW"/>
</dbReference>
<dbReference type="InterPro" id="IPR036390">
    <property type="entry name" value="WH_DNA-bd_sf"/>
</dbReference>
<dbReference type="InterPro" id="IPR002577">
    <property type="entry name" value="HTH_HxlR"/>
</dbReference>
<evidence type="ECO:0000259" key="4">
    <source>
        <dbReference type="PROSITE" id="PS51118"/>
    </source>
</evidence>
<dbReference type="EMBL" id="JALAPQ010000013">
    <property type="protein sequence ID" value="MCY8457481.1"/>
    <property type="molecule type" value="Genomic_DNA"/>
</dbReference>
<dbReference type="PANTHER" id="PTHR33204:SF33">
    <property type="entry name" value="TRANSCRIPTIONAL REGULATOR, MARR FAMILY"/>
    <property type="match status" value="1"/>
</dbReference>
<feature type="domain" description="HTH hxlR-type" evidence="4">
    <location>
        <begin position="9"/>
        <end position="107"/>
    </location>
</feature>
<dbReference type="InterPro" id="IPR036388">
    <property type="entry name" value="WH-like_DNA-bd_sf"/>
</dbReference>
<keyword evidence="1" id="KW-0805">Transcription regulation</keyword>
<accession>A0A9Q4E6E1</accession>
<proteinExistence type="predicted"/>
<evidence type="ECO:0000256" key="1">
    <source>
        <dbReference type="ARBA" id="ARBA00023015"/>
    </source>
</evidence>
<reference evidence="5" key="1">
    <citation type="submission" date="2022-02" db="EMBL/GenBank/DDBJ databases">
        <title>Crop Bioprotection Bacillus Genome Sequencing.</title>
        <authorList>
            <person name="Dunlap C."/>
        </authorList>
    </citation>
    <scope>NUCLEOTIDE SEQUENCE</scope>
    <source>
        <strain evidence="5">WR1O2A-53</strain>
    </source>
</reference>
<organism evidence="5 6">
    <name type="scientific">Bacillus spizizenii</name>
    <name type="common">Bacillus subtilis subsp. spizizenii</name>
    <dbReference type="NCBI Taxonomy" id="96241"/>
    <lineage>
        <taxon>Bacteria</taxon>
        <taxon>Bacillati</taxon>
        <taxon>Bacillota</taxon>
        <taxon>Bacilli</taxon>
        <taxon>Bacillales</taxon>
        <taxon>Bacillaceae</taxon>
        <taxon>Bacillus</taxon>
    </lineage>
</organism>
<dbReference type="Pfam" id="PF01638">
    <property type="entry name" value="HxlR"/>
    <property type="match status" value="1"/>
</dbReference>
<dbReference type="AlphaFoldDB" id="A0A9Q4E6E1"/>
<keyword evidence="3" id="KW-0804">Transcription</keyword>
<dbReference type="PANTHER" id="PTHR33204">
    <property type="entry name" value="TRANSCRIPTIONAL REGULATOR, MARR FAMILY"/>
    <property type="match status" value="1"/>
</dbReference>
<dbReference type="Proteomes" id="UP001078573">
    <property type="component" value="Unassembled WGS sequence"/>
</dbReference>
<comment type="caution">
    <text evidence="5">The sequence shown here is derived from an EMBL/GenBank/DDBJ whole genome shotgun (WGS) entry which is preliminary data.</text>
</comment>
<dbReference type="Gene3D" id="1.10.10.10">
    <property type="entry name" value="Winged helix-like DNA-binding domain superfamily/Winged helix DNA-binding domain"/>
    <property type="match status" value="1"/>
</dbReference>
<dbReference type="SUPFAM" id="SSF46785">
    <property type="entry name" value="Winged helix' DNA-binding domain"/>
    <property type="match status" value="1"/>
</dbReference>
<evidence type="ECO:0000313" key="5">
    <source>
        <dbReference type="EMBL" id="MCY8457481.1"/>
    </source>
</evidence>
<dbReference type="PROSITE" id="PS51118">
    <property type="entry name" value="HTH_HXLR"/>
    <property type="match status" value="1"/>
</dbReference>
<gene>
    <name evidence="5" type="ORF">MOC89_11270</name>
</gene>
<evidence type="ECO:0000256" key="2">
    <source>
        <dbReference type="ARBA" id="ARBA00023125"/>
    </source>
</evidence>